<organism evidence="2 3">
    <name type="scientific">Moelleriella libera RCEF 2490</name>
    <dbReference type="NCBI Taxonomy" id="1081109"/>
    <lineage>
        <taxon>Eukaryota</taxon>
        <taxon>Fungi</taxon>
        <taxon>Dikarya</taxon>
        <taxon>Ascomycota</taxon>
        <taxon>Pezizomycotina</taxon>
        <taxon>Sordariomycetes</taxon>
        <taxon>Hypocreomycetidae</taxon>
        <taxon>Hypocreales</taxon>
        <taxon>Clavicipitaceae</taxon>
        <taxon>Moelleriella</taxon>
    </lineage>
</organism>
<dbReference type="Proteomes" id="UP000078544">
    <property type="component" value="Unassembled WGS sequence"/>
</dbReference>
<protein>
    <submittedName>
        <fullName evidence="2">Uncharacterized protein</fullName>
    </submittedName>
</protein>
<sequence length="186" mass="20606">MSNKSYDSRRCRDHTIGPSVVRVDPDGYIYFPTTSPLSQSSDFSSTFGAVADRAAQSDQELSEKRRPVQQKWHKNFKSWLSVSEPTALALKNQRVSTYQRYGVDPKDPQAAVKMHLPIAKVPEGVTTSSSGPSPEKALRERVRKATIRQEFSHHGGSRSTTSGESSVQSVTDMRKAASQPGWTHKA</sequence>
<dbReference type="EMBL" id="AZGY01000001">
    <property type="protein sequence ID" value="OAA32703.1"/>
    <property type="molecule type" value="Genomic_DNA"/>
</dbReference>
<evidence type="ECO:0000256" key="1">
    <source>
        <dbReference type="SAM" id="MobiDB-lite"/>
    </source>
</evidence>
<feature type="region of interest" description="Disordered" evidence="1">
    <location>
        <begin position="122"/>
        <end position="186"/>
    </location>
</feature>
<name>A0A166UM06_9HYPO</name>
<proteinExistence type="predicted"/>
<gene>
    <name evidence="2" type="ORF">AAL_00168</name>
</gene>
<dbReference type="OrthoDB" id="4842213at2759"/>
<accession>A0A166UM06</accession>
<reference evidence="2 3" key="1">
    <citation type="journal article" date="2016" name="Genome Biol. Evol.">
        <title>Divergent and convergent evolution of fungal pathogenicity.</title>
        <authorList>
            <person name="Shang Y."/>
            <person name="Xiao G."/>
            <person name="Zheng P."/>
            <person name="Cen K."/>
            <person name="Zhan S."/>
            <person name="Wang C."/>
        </authorList>
    </citation>
    <scope>NUCLEOTIDE SEQUENCE [LARGE SCALE GENOMIC DNA]</scope>
    <source>
        <strain evidence="2 3">RCEF 2490</strain>
    </source>
</reference>
<keyword evidence="3" id="KW-1185">Reference proteome</keyword>
<evidence type="ECO:0000313" key="2">
    <source>
        <dbReference type="EMBL" id="OAA32703.1"/>
    </source>
</evidence>
<feature type="compositionally biased region" description="Low complexity" evidence="1">
    <location>
        <begin position="157"/>
        <end position="171"/>
    </location>
</feature>
<dbReference type="AlphaFoldDB" id="A0A166UM06"/>
<evidence type="ECO:0000313" key="3">
    <source>
        <dbReference type="Proteomes" id="UP000078544"/>
    </source>
</evidence>
<comment type="caution">
    <text evidence="2">The sequence shown here is derived from an EMBL/GenBank/DDBJ whole genome shotgun (WGS) entry which is preliminary data.</text>
</comment>